<keyword evidence="2" id="KW-1185">Reference proteome</keyword>
<accession>A0AAD7D2D4</accession>
<dbReference type="Proteomes" id="UP001221757">
    <property type="component" value="Unassembled WGS sequence"/>
</dbReference>
<protein>
    <submittedName>
        <fullName evidence="1">Uncharacterized protein</fullName>
    </submittedName>
</protein>
<proteinExistence type="predicted"/>
<evidence type="ECO:0000313" key="1">
    <source>
        <dbReference type="EMBL" id="KAJ7670387.1"/>
    </source>
</evidence>
<dbReference type="EMBL" id="JARKIE010000181">
    <property type="protein sequence ID" value="KAJ7670387.1"/>
    <property type="molecule type" value="Genomic_DNA"/>
</dbReference>
<dbReference type="AlphaFoldDB" id="A0AAD7D2D4"/>
<dbReference type="Gene3D" id="3.80.10.10">
    <property type="entry name" value="Ribonuclease Inhibitor"/>
    <property type="match status" value="1"/>
</dbReference>
<organism evidence="1 2">
    <name type="scientific">Mycena rosella</name>
    <name type="common">Pink bonnet</name>
    <name type="synonym">Agaricus rosellus</name>
    <dbReference type="NCBI Taxonomy" id="1033263"/>
    <lineage>
        <taxon>Eukaryota</taxon>
        <taxon>Fungi</taxon>
        <taxon>Dikarya</taxon>
        <taxon>Basidiomycota</taxon>
        <taxon>Agaricomycotina</taxon>
        <taxon>Agaricomycetes</taxon>
        <taxon>Agaricomycetidae</taxon>
        <taxon>Agaricales</taxon>
        <taxon>Marasmiineae</taxon>
        <taxon>Mycenaceae</taxon>
        <taxon>Mycena</taxon>
    </lineage>
</organism>
<dbReference type="InterPro" id="IPR032675">
    <property type="entry name" value="LRR_dom_sf"/>
</dbReference>
<evidence type="ECO:0000313" key="2">
    <source>
        <dbReference type="Proteomes" id="UP001221757"/>
    </source>
</evidence>
<gene>
    <name evidence="1" type="ORF">B0H17DRAFT_1209375</name>
</gene>
<name>A0AAD7D2D4_MYCRO</name>
<comment type="caution">
    <text evidence="1">The sequence shown here is derived from an EMBL/GenBank/DDBJ whole genome shotgun (WGS) entry which is preliminary data.</text>
</comment>
<sequence>MHKPRKRASTMPELPPELWMYIHRLATVDVSPLTCAYEGRSTIAENPLNEHDLQRYFRAVRTLARVCKLWNGLTHGLMYENVQIGRRFASLVAAIARPETAGAVRSIRLSTTAFDQNAAVLSQCPHVEMLVQPEFPRADRLYAAPERDLPPLHALTRIYWIESYWSAPLLHRVLHAAPNVTHITLSSSRTIGSDPAPPAFPALPQLTSLLLLPDVHPPLVHAFLRMQPPRLAHLALASTHLTAHSALPALPAVRTLDLVEHRPTRVPFPAIATLFPGLRELRYDALSTYEAPAAGTALALVCVRLHVSLPPNVGTRARAVELERHLRLLLEPAFVSVERIVLDRPWGGVALEQRGKLLARGCVVEAEE</sequence>
<dbReference type="SUPFAM" id="SSF52047">
    <property type="entry name" value="RNI-like"/>
    <property type="match status" value="1"/>
</dbReference>
<reference evidence="1" key="1">
    <citation type="submission" date="2023-03" db="EMBL/GenBank/DDBJ databases">
        <title>Massive genome expansion in bonnet fungi (Mycena s.s.) driven by repeated elements and novel gene families across ecological guilds.</title>
        <authorList>
            <consortium name="Lawrence Berkeley National Laboratory"/>
            <person name="Harder C.B."/>
            <person name="Miyauchi S."/>
            <person name="Viragh M."/>
            <person name="Kuo A."/>
            <person name="Thoen E."/>
            <person name="Andreopoulos B."/>
            <person name="Lu D."/>
            <person name="Skrede I."/>
            <person name="Drula E."/>
            <person name="Henrissat B."/>
            <person name="Morin E."/>
            <person name="Kohler A."/>
            <person name="Barry K."/>
            <person name="LaButti K."/>
            <person name="Morin E."/>
            <person name="Salamov A."/>
            <person name="Lipzen A."/>
            <person name="Mereny Z."/>
            <person name="Hegedus B."/>
            <person name="Baldrian P."/>
            <person name="Stursova M."/>
            <person name="Weitz H."/>
            <person name="Taylor A."/>
            <person name="Grigoriev I.V."/>
            <person name="Nagy L.G."/>
            <person name="Martin F."/>
            <person name="Kauserud H."/>
        </authorList>
    </citation>
    <scope>NUCLEOTIDE SEQUENCE</scope>
    <source>
        <strain evidence="1">CBHHK067</strain>
    </source>
</reference>